<dbReference type="EMBL" id="OX451736">
    <property type="protein sequence ID" value="CAI8591287.1"/>
    <property type="molecule type" value="Genomic_DNA"/>
</dbReference>
<dbReference type="AlphaFoldDB" id="A0AAV0Z522"/>
<dbReference type="InterPro" id="IPR013766">
    <property type="entry name" value="Thioredoxin_domain"/>
</dbReference>
<gene>
    <name evidence="2" type="ORF">VFH_I480680</name>
</gene>
<dbReference type="Pfam" id="PF00085">
    <property type="entry name" value="Thioredoxin"/>
    <property type="match status" value="1"/>
</dbReference>
<organism evidence="2 3">
    <name type="scientific">Vicia faba</name>
    <name type="common">Broad bean</name>
    <name type="synonym">Faba vulgaris</name>
    <dbReference type="NCBI Taxonomy" id="3906"/>
    <lineage>
        <taxon>Eukaryota</taxon>
        <taxon>Viridiplantae</taxon>
        <taxon>Streptophyta</taxon>
        <taxon>Embryophyta</taxon>
        <taxon>Tracheophyta</taxon>
        <taxon>Spermatophyta</taxon>
        <taxon>Magnoliopsida</taxon>
        <taxon>eudicotyledons</taxon>
        <taxon>Gunneridae</taxon>
        <taxon>Pentapetalae</taxon>
        <taxon>rosids</taxon>
        <taxon>fabids</taxon>
        <taxon>Fabales</taxon>
        <taxon>Fabaceae</taxon>
        <taxon>Papilionoideae</taxon>
        <taxon>50 kb inversion clade</taxon>
        <taxon>NPAAA clade</taxon>
        <taxon>Hologalegina</taxon>
        <taxon>IRL clade</taxon>
        <taxon>Fabeae</taxon>
        <taxon>Vicia</taxon>
    </lineage>
</organism>
<keyword evidence="3" id="KW-1185">Reference proteome</keyword>
<dbReference type="CDD" id="cd02947">
    <property type="entry name" value="TRX_family"/>
    <property type="match status" value="1"/>
</dbReference>
<sequence>METIEQNKPKVVVIDSLQSWESYVNQASNQNSHIVVHFTASWCMPSVAMISFFEELALDYPDLLFLSVDVDEVKEVATKNDIKAMPTFLLLKDGAALEKIVGANPEELKKRIDGFSYSPKHSHDAVPFPTSPTTPIHCQFCNRPKTSSWLPFFMTFYKPDRNKNKSKEPTVKNKGNCIRNIYTVVAFCAGNKVYLQTTNELFETIFWRSKKMTIFDAECCIEEISNLQIFFWVLVITLLYTYPTVLHSCFQNWIFLGHLNICCLQDQRVFCLFHSIKRLHVLNLACAIEISKHQTKAWIWNFDRSSYSSRALNIFTYNLIRL</sequence>
<dbReference type="InterPro" id="IPR036249">
    <property type="entry name" value="Thioredoxin-like_sf"/>
</dbReference>
<accession>A0AAV0Z522</accession>
<evidence type="ECO:0000313" key="2">
    <source>
        <dbReference type="EMBL" id="CAI8591287.1"/>
    </source>
</evidence>
<evidence type="ECO:0000259" key="1">
    <source>
        <dbReference type="PROSITE" id="PS51352"/>
    </source>
</evidence>
<evidence type="ECO:0000313" key="3">
    <source>
        <dbReference type="Proteomes" id="UP001157006"/>
    </source>
</evidence>
<dbReference type="PROSITE" id="PS51352">
    <property type="entry name" value="THIOREDOXIN_2"/>
    <property type="match status" value="1"/>
</dbReference>
<dbReference type="PANTHER" id="PTHR10438">
    <property type="entry name" value="THIOREDOXIN"/>
    <property type="match status" value="1"/>
</dbReference>
<proteinExistence type="predicted"/>
<reference evidence="2 3" key="1">
    <citation type="submission" date="2023-01" db="EMBL/GenBank/DDBJ databases">
        <authorList>
            <person name="Kreplak J."/>
        </authorList>
    </citation>
    <scope>NUCLEOTIDE SEQUENCE [LARGE SCALE GENOMIC DNA]</scope>
</reference>
<dbReference type="PANTHER" id="PTHR10438:SF433">
    <property type="entry name" value="THIOREDOXIN-LIKE PROTEIN CXXS1"/>
    <property type="match status" value="1"/>
</dbReference>
<dbReference type="Proteomes" id="UP001157006">
    <property type="component" value="Chromosome 1L"/>
</dbReference>
<protein>
    <recommendedName>
        <fullName evidence="1">Thioredoxin domain-containing protein</fullName>
    </recommendedName>
</protein>
<dbReference type="SUPFAM" id="SSF52833">
    <property type="entry name" value="Thioredoxin-like"/>
    <property type="match status" value="1"/>
</dbReference>
<name>A0AAV0Z522_VICFA</name>
<feature type="domain" description="Thioredoxin" evidence="1">
    <location>
        <begin position="1"/>
        <end position="117"/>
    </location>
</feature>
<dbReference type="Gene3D" id="3.40.30.10">
    <property type="entry name" value="Glutaredoxin"/>
    <property type="match status" value="1"/>
</dbReference>
<dbReference type="InterPro" id="IPR050620">
    <property type="entry name" value="Thioredoxin_H-type-like"/>
</dbReference>